<proteinExistence type="predicted"/>
<dbReference type="AlphaFoldDB" id="A0A023WQ56"/>
<evidence type="ECO:0000313" key="3">
    <source>
        <dbReference type="Proteomes" id="UP000025238"/>
    </source>
</evidence>
<gene>
    <name evidence="2" type="ORF">UIB01_07600</name>
</gene>
<name>A0A023WQ56_STUST</name>
<feature type="domain" description="DUF6306" evidence="1">
    <location>
        <begin position="18"/>
        <end position="137"/>
    </location>
</feature>
<evidence type="ECO:0000313" key="2">
    <source>
        <dbReference type="EMBL" id="AHY42352.1"/>
    </source>
</evidence>
<evidence type="ECO:0000259" key="1">
    <source>
        <dbReference type="Pfam" id="PF19825"/>
    </source>
</evidence>
<dbReference type="PATRIC" id="fig|316.97.peg.1529"/>
<organism evidence="2 3">
    <name type="scientific">Stutzerimonas stutzeri</name>
    <name type="common">Pseudomonas stutzeri</name>
    <dbReference type="NCBI Taxonomy" id="316"/>
    <lineage>
        <taxon>Bacteria</taxon>
        <taxon>Pseudomonadati</taxon>
        <taxon>Pseudomonadota</taxon>
        <taxon>Gammaproteobacteria</taxon>
        <taxon>Pseudomonadales</taxon>
        <taxon>Pseudomonadaceae</taxon>
        <taxon>Stutzerimonas</taxon>
    </lineage>
</organism>
<sequence>MTEPQSPLNTPEGEAQLLQDLLSAERAGARVAGDSLQHPCTPEQRQLLEQVRQGEIESCKLLLNCLQHLGLEPNKDTGAFYGKAMAIESLDERLPFIDKGQQWVIRKLREYLPGCQDPLLRSELERMLQIHEENSAASHA</sequence>
<reference evidence="2 3" key="1">
    <citation type="submission" date="2014-03" db="EMBL/GenBank/DDBJ databases">
        <title>Complete genome sequence of Pseudomonas stutzeri 19SMN4.</title>
        <authorList>
            <person name="Brunet-Galmes I."/>
            <person name="Nogales B."/>
            <person name="Busquets A."/>
            <person name="Pena A."/>
            <person name="Gomila M."/>
            <person name="Garcia-Valdes E."/>
            <person name="Lalucat J."/>
            <person name="Bennasar A."/>
            <person name="Bosch R."/>
        </authorList>
    </citation>
    <scope>NUCLEOTIDE SEQUENCE [LARGE SCALE GENOMIC DNA]</scope>
    <source>
        <strain evidence="2 3">19SMN4</strain>
    </source>
</reference>
<dbReference type="KEGG" id="pstu:UIB01_07600"/>
<dbReference type="InterPro" id="IPR046273">
    <property type="entry name" value="DUF6306"/>
</dbReference>
<accession>A0A023WQ56</accession>
<dbReference type="Proteomes" id="UP000025238">
    <property type="component" value="Chromosome"/>
</dbReference>
<dbReference type="OrthoDB" id="9778912at2"/>
<dbReference type="EMBL" id="CP007509">
    <property type="protein sequence ID" value="AHY42352.1"/>
    <property type="molecule type" value="Genomic_DNA"/>
</dbReference>
<dbReference type="Pfam" id="PF19825">
    <property type="entry name" value="DUF6306"/>
    <property type="match status" value="1"/>
</dbReference>
<protein>
    <submittedName>
        <fullName evidence="2">Diguanylate cyclase</fullName>
    </submittedName>
</protein>